<dbReference type="AlphaFoldDB" id="A0A4P7SHU7"/>
<reference evidence="2 3" key="1">
    <citation type="submission" date="2019-04" db="EMBL/GenBank/DDBJ databases">
        <title>Isolation and identification of Cellulomonas shaoxiangyii sp. Nov. isolated from feces of the Tibetan antelopes (Pantholops hodgsonii) in the Qinghai-Tibet plateau of China.</title>
        <authorList>
            <person name="Tian Z."/>
        </authorList>
    </citation>
    <scope>NUCLEOTIDE SEQUENCE [LARGE SCALE GENOMIC DNA]</scope>
    <source>
        <strain evidence="2 3">Z28</strain>
    </source>
</reference>
<keyword evidence="3" id="KW-1185">Reference proteome</keyword>
<gene>
    <name evidence="2" type="ORF">E5225_06745</name>
</gene>
<evidence type="ECO:0000256" key="1">
    <source>
        <dbReference type="SAM" id="MobiDB-lite"/>
    </source>
</evidence>
<feature type="region of interest" description="Disordered" evidence="1">
    <location>
        <begin position="25"/>
        <end position="49"/>
    </location>
</feature>
<protein>
    <submittedName>
        <fullName evidence="2">Uncharacterized protein</fullName>
    </submittedName>
</protein>
<evidence type="ECO:0000313" key="3">
    <source>
        <dbReference type="Proteomes" id="UP000296469"/>
    </source>
</evidence>
<dbReference type="RefSeq" id="WP_135974245.1">
    <property type="nucleotide sequence ID" value="NZ_CP039291.1"/>
</dbReference>
<organism evidence="2 3">
    <name type="scientific">Cellulomonas shaoxiangyii</name>
    <dbReference type="NCBI Taxonomy" id="2566013"/>
    <lineage>
        <taxon>Bacteria</taxon>
        <taxon>Bacillati</taxon>
        <taxon>Actinomycetota</taxon>
        <taxon>Actinomycetes</taxon>
        <taxon>Micrococcales</taxon>
        <taxon>Cellulomonadaceae</taxon>
        <taxon>Cellulomonas</taxon>
    </lineage>
</organism>
<dbReference type="EMBL" id="CP039291">
    <property type="protein sequence ID" value="QCB93291.1"/>
    <property type="molecule type" value="Genomic_DNA"/>
</dbReference>
<evidence type="ECO:0000313" key="2">
    <source>
        <dbReference type="EMBL" id="QCB93291.1"/>
    </source>
</evidence>
<dbReference type="Proteomes" id="UP000296469">
    <property type="component" value="Chromosome"/>
</dbReference>
<dbReference type="OrthoDB" id="7671932at2"/>
<dbReference type="KEGG" id="celz:E5225_06745"/>
<accession>A0A4P7SHU7</accession>
<sequence length="270" mass="28373">MAYHLSPALVRLRADVDALWPGRDRTSDGWIGDTSHQARPSDHNPDRSAGGIVRAIDIDENLTPGGEASGLVAQIIRDPRVAYVIYEGRIWQNPAAFARGGWQPYTGPNAHSQHVHVSVRRGVTWDRDARPWSIARSLSTSSGPGLPSLPSIDTRPIPGIQEEDIMASIQDVIDAVTGALRSEGVSGAADLGRLDGPMRTIVSQETTKVLRSEGVSGAGDTGRLVQALQGAGIGGDGPVDVGALADALAGELGPDLAREVVDALHARLAS</sequence>
<name>A0A4P7SHU7_9CELL</name>
<proteinExistence type="predicted"/>